<sequence length="215" mass="22944">MSLQKELTIIVLGLIGISILWTGWQAYTMTRVGRGPLACTEEAKLCPDGSAVGRTGPACEFAACPETGAGDYKNIAYSIEGVPVLLVNGHAETEIPGSVSKKVTEYFGNMAKGDLNKDSIPDLAFLLTQNSGGSGTFYYVVAALQNPEGMYQGTSAILLGDRIAPQTTEIREGILIVNYAERKEGEPMVVRPSIGVSRYLEVVDGALVAREPNNQ</sequence>
<evidence type="ECO:0000256" key="1">
    <source>
        <dbReference type="SAM" id="Phobius"/>
    </source>
</evidence>
<accession>A0A1F6C1X2</accession>
<gene>
    <name evidence="2" type="ORF">A2841_03505</name>
</gene>
<keyword evidence="1" id="KW-1133">Transmembrane helix</keyword>
<dbReference type="AlphaFoldDB" id="A0A1F6C1X2"/>
<evidence type="ECO:0000313" key="3">
    <source>
        <dbReference type="Proteomes" id="UP000178249"/>
    </source>
</evidence>
<feature type="transmembrane region" description="Helical" evidence="1">
    <location>
        <begin position="7"/>
        <end position="27"/>
    </location>
</feature>
<organism evidence="2 3">
    <name type="scientific">Candidatus Kaiserbacteria bacterium RIFCSPHIGHO2_01_FULL_48_10</name>
    <dbReference type="NCBI Taxonomy" id="1798476"/>
    <lineage>
        <taxon>Bacteria</taxon>
        <taxon>Candidatus Kaiseribacteriota</taxon>
    </lineage>
</organism>
<keyword evidence="1" id="KW-0472">Membrane</keyword>
<dbReference type="Proteomes" id="UP000178249">
    <property type="component" value="Unassembled WGS sequence"/>
</dbReference>
<evidence type="ECO:0000313" key="2">
    <source>
        <dbReference type="EMBL" id="OGG43206.1"/>
    </source>
</evidence>
<protein>
    <submittedName>
        <fullName evidence="2">Uncharacterized protein</fullName>
    </submittedName>
</protein>
<keyword evidence="1" id="KW-0812">Transmembrane</keyword>
<reference evidence="2 3" key="1">
    <citation type="journal article" date="2016" name="Nat. Commun.">
        <title>Thousands of microbial genomes shed light on interconnected biogeochemical processes in an aquifer system.</title>
        <authorList>
            <person name="Anantharaman K."/>
            <person name="Brown C.T."/>
            <person name="Hug L.A."/>
            <person name="Sharon I."/>
            <person name="Castelle C.J."/>
            <person name="Probst A.J."/>
            <person name="Thomas B.C."/>
            <person name="Singh A."/>
            <person name="Wilkins M.J."/>
            <person name="Karaoz U."/>
            <person name="Brodie E.L."/>
            <person name="Williams K.H."/>
            <person name="Hubbard S.S."/>
            <person name="Banfield J.F."/>
        </authorList>
    </citation>
    <scope>NUCLEOTIDE SEQUENCE [LARGE SCALE GENOMIC DNA]</scope>
</reference>
<dbReference type="EMBL" id="MFKP01000047">
    <property type="protein sequence ID" value="OGG43206.1"/>
    <property type="molecule type" value="Genomic_DNA"/>
</dbReference>
<comment type="caution">
    <text evidence="2">The sequence shown here is derived from an EMBL/GenBank/DDBJ whole genome shotgun (WGS) entry which is preliminary data.</text>
</comment>
<name>A0A1F6C1X2_9BACT</name>
<proteinExistence type="predicted"/>